<evidence type="ECO:0000256" key="2">
    <source>
        <dbReference type="ARBA" id="ARBA00022692"/>
    </source>
</evidence>
<evidence type="ECO:0000256" key="4">
    <source>
        <dbReference type="ARBA" id="ARBA00023136"/>
    </source>
</evidence>
<evidence type="ECO:0000259" key="8">
    <source>
        <dbReference type="Pfam" id="PF20684"/>
    </source>
</evidence>
<dbReference type="InterPro" id="IPR049326">
    <property type="entry name" value="Rhodopsin_dom_fungi"/>
</dbReference>
<accession>A0A6A6GUY5</accession>
<evidence type="ECO:0000256" key="1">
    <source>
        <dbReference type="ARBA" id="ARBA00004141"/>
    </source>
</evidence>
<gene>
    <name evidence="9" type="ORF">EV356DRAFT_537148</name>
</gene>
<keyword evidence="4 7" id="KW-0472">Membrane</keyword>
<organism evidence="9 10">
    <name type="scientific">Viridothelium virens</name>
    <name type="common">Speckled blister lichen</name>
    <name type="synonym">Trypethelium virens</name>
    <dbReference type="NCBI Taxonomy" id="1048519"/>
    <lineage>
        <taxon>Eukaryota</taxon>
        <taxon>Fungi</taxon>
        <taxon>Dikarya</taxon>
        <taxon>Ascomycota</taxon>
        <taxon>Pezizomycotina</taxon>
        <taxon>Dothideomycetes</taxon>
        <taxon>Dothideomycetes incertae sedis</taxon>
        <taxon>Trypetheliales</taxon>
        <taxon>Trypetheliaceae</taxon>
        <taxon>Viridothelium</taxon>
    </lineage>
</organism>
<evidence type="ECO:0000256" key="3">
    <source>
        <dbReference type="ARBA" id="ARBA00022989"/>
    </source>
</evidence>
<dbReference type="Proteomes" id="UP000800092">
    <property type="component" value="Unassembled WGS sequence"/>
</dbReference>
<feature type="domain" description="Rhodopsin" evidence="8">
    <location>
        <begin position="28"/>
        <end position="277"/>
    </location>
</feature>
<dbReference type="OrthoDB" id="5393606at2759"/>
<proteinExistence type="inferred from homology"/>
<evidence type="ECO:0000256" key="5">
    <source>
        <dbReference type="ARBA" id="ARBA00038359"/>
    </source>
</evidence>
<feature type="transmembrane region" description="Helical" evidence="7">
    <location>
        <begin position="177"/>
        <end position="198"/>
    </location>
</feature>
<feature type="transmembrane region" description="Helical" evidence="7">
    <location>
        <begin position="89"/>
        <end position="112"/>
    </location>
</feature>
<sequence length="362" mass="39219">MADVEIHKNLAIAAGAVFIPVCAGCVSLRLYARRLQAVRLGADDYTIMGALLFVIAMGVTLIAEVGLKQLGYPTPPSSETVGKPDANVAFWPVELLQVPALGLIKLSFIFFYRRIFTKGAAWKFNWVTSFMLATITAWTIAFFFAILFICGTDFSAYWTSTKVEAANCTETSMLHNAFAISDVVIDVLIIILPLPMVWQLHLTIGRKLALLGIFMLGVLALAASIVRVVMFVQLTSANYSATVNFELLYTAGLYWSMIEAGLALCAACLPASYSLFRSKGLQGLIRSVQSALSLRSLSSRSRGSGRGSGERPTMMEPGSSADHIVTNAEGPGRNNSDIEMGSPPSEDKIIVTRSVDAVERRV</sequence>
<keyword evidence="3 7" id="KW-1133">Transmembrane helix</keyword>
<evidence type="ECO:0000256" key="6">
    <source>
        <dbReference type="SAM" id="MobiDB-lite"/>
    </source>
</evidence>
<feature type="transmembrane region" description="Helical" evidence="7">
    <location>
        <begin position="252"/>
        <end position="276"/>
    </location>
</feature>
<dbReference type="InterPro" id="IPR052337">
    <property type="entry name" value="SAT4-like"/>
</dbReference>
<reference evidence="9" key="1">
    <citation type="journal article" date="2020" name="Stud. Mycol.">
        <title>101 Dothideomycetes genomes: a test case for predicting lifestyles and emergence of pathogens.</title>
        <authorList>
            <person name="Haridas S."/>
            <person name="Albert R."/>
            <person name="Binder M."/>
            <person name="Bloem J."/>
            <person name="Labutti K."/>
            <person name="Salamov A."/>
            <person name="Andreopoulos B."/>
            <person name="Baker S."/>
            <person name="Barry K."/>
            <person name="Bills G."/>
            <person name="Bluhm B."/>
            <person name="Cannon C."/>
            <person name="Castanera R."/>
            <person name="Culley D."/>
            <person name="Daum C."/>
            <person name="Ezra D."/>
            <person name="Gonzalez J."/>
            <person name="Henrissat B."/>
            <person name="Kuo A."/>
            <person name="Liang C."/>
            <person name="Lipzen A."/>
            <person name="Lutzoni F."/>
            <person name="Magnuson J."/>
            <person name="Mondo S."/>
            <person name="Nolan M."/>
            <person name="Ohm R."/>
            <person name="Pangilinan J."/>
            <person name="Park H.-J."/>
            <person name="Ramirez L."/>
            <person name="Alfaro M."/>
            <person name="Sun H."/>
            <person name="Tritt A."/>
            <person name="Yoshinaga Y."/>
            <person name="Zwiers L.-H."/>
            <person name="Turgeon B."/>
            <person name="Goodwin S."/>
            <person name="Spatafora J."/>
            <person name="Crous P."/>
            <person name="Grigoriev I."/>
        </authorList>
    </citation>
    <scope>NUCLEOTIDE SEQUENCE</scope>
    <source>
        <strain evidence="9">Tuck. ex Michener</strain>
    </source>
</reference>
<feature type="transmembrane region" description="Helical" evidence="7">
    <location>
        <begin position="12"/>
        <end position="32"/>
    </location>
</feature>
<feature type="region of interest" description="Disordered" evidence="6">
    <location>
        <begin position="296"/>
        <end position="362"/>
    </location>
</feature>
<feature type="compositionally biased region" description="Basic and acidic residues" evidence="6">
    <location>
        <begin position="345"/>
        <end position="362"/>
    </location>
</feature>
<feature type="transmembrane region" description="Helical" evidence="7">
    <location>
        <begin position="124"/>
        <end position="149"/>
    </location>
</feature>
<feature type="transmembrane region" description="Helical" evidence="7">
    <location>
        <begin position="44"/>
        <end position="63"/>
    </location>
</feature>
<comment type="similarity">
    <text evidence="5">Belongs to the SAT4 family.</text>
</comment>
<dbReference type="AlphaFoldDB" id="A0A6A6GUY5"/>
<dbReference type="GO" id="GO:0016020">
    <property type="term" value="C:membrane"/>
    <property type="evidence" value="ECO:0007669"/>
    <property type="project" value="UniProtKB-SubCell"/>
</dbReference>
<comment type="subcellular location">
    <subcellularLocation>
        <location evidence="1">Membrane</location>
        <topology evidence="1">Multi-pass membrane protein</topology>
    </subcellularLocation>
</comment>
<dbReference type="EMBL" id="ML991861">
    <property type="protein sequence ID" value="KAF2229507.1"/>
    <property type="molecule type" value="Genomic_DNA"/>
</dbReference>
<dbReference type="PANTHER" id="PTHR33048">
    <property type="entry name" value="PTH11-LIKE INTEGRAL MEMBRANE PROTEIN (AFU_ORTHOLOGUE AFUA_5G11245)"/>
    <property type="match status" value="1"/>
</dbReference>
<name>A0A6A6GUY5_VIRVR</name>
<keyword evidence="2 7" id="KW-0812">Transmembrane</keyword>
<feature type="transmembrane region" description="Helical" evidence="7">
    <location>
        <begin position="210"/>
        <end position="232"/>
    </location>
</feature>
<dbReference type="PANTHER" id="PTHR33048:SF157">
    <property type="entry name" value="INTEGRAL MEMBRANE PROTEIN"/>
    <property type="match status" value="1"/>
</dbReference>
<evidence type="ECO:0000313" key="10">
    <source>
        <dbReference type="Proteomes" id="UP000800092"/>
    </source>
</evidence>
<protein>
    <recommendedName>
        <fullName evidence="8">Rhodopsin domain-containing protein</fullName>
    </recommendedName>
</protein>
<dbReference type="Pfam" id="PF20684">
    <property type="entry name" value="Fung_rhodopsin"/>
    <property type="match status" value="1"/>
</dbReference>
<keyword evidence="10" id="KW-1185">Reference proteome</keyword>
<evidence type="ECO:0000256" key="7">
    <source>
        <dbReference type="SAM" id="Phobius"/>
    </source>
</evidence>
<evidence type="ECO:0000313" key="9">
    <source>
        <dbReference type="EMBL" id="KAF2229507.1"/>
    </source>
</evidence>